<proteinExistence type="predicted"/>
<dbReference type="Pfam" id="PF07023">
    <property type="entry name" value="DUF1315"/>
    <property type="match status" value="1"/>
</dbReference>
<evidence type="ECO:0000313" key="1">
    <source>
        <dbReference type="EMBL" id="MEL0660043.1"/>
    </source>
</evidence>
<keyword evidence="2" id="KW-1185">Reference proteome</keyword>
<comment type="caution">
    <text evidence="1">The sequence shown here is derived from an EMBL/GenBank/DDBJ whole genome shotgun (WGS) entry which is preliminary data.</text>
</comment>
<protein>
    <submittedName>
        <fullName evidence="1">DUF1315 family protein</fullName>
    </submittedName>
</protein>
<name>A0ABU9HE10_9GAMM</name>
<dbReference type="Proteomes" id="UP001366060">
    <property type="component" value="Unassembled WGS sequence"/>
</dbReference>
<dbReference type="EMBL" id="JBAKBA010000031">
    <property type="protein sequence ID" value="MEL0660043.1"/>
    <property type="molecule type" value="Genomic_DNA"/>
</dbReference>
<dbReference type="InterPro" id="IPR009749">
    <property type="entry name" value="DUF1315"/>
</dbReference>
<sequence length="94" mass="10665">MANINDYAKNITPALYQKLATAVETGKWLDGAPLSEEQKAHSLQLVMAYQKEFNIEPDHFTIAQNGEIYMESKKVLKQQFADPDDNSEVHLINL</sequence>
<organism evidence="1 2">
    <name type="scientific">Psychromonas arctica</name>
    <dbReference type="NCBI Taxonomy" id="168275"/>
    <lineage>
        <taxon>Bacteria</taxon>
        <taxon>Pseudomonadati</taxon>
        <taxon>Pseudomonadota</taxon>
        <taxon>Gammaproteobacteria</taxon>
        <taxon>Alteromonadales</taxon>
        <taxon>Psychromonadaceae</taxon>
        <taxon>Psychromonas</taxon>
    </lineage>
</organism>
<accession>A0ABU9HE10</accession>
<dbReference type="RefSeq" id="WP_341628536.1">
    <property type="nucleotide sequence ID" value="NZ_JBAKBA010000031.1"/>
</dbReference>
<reference evidence="1 2" key="1">
    <citation type="submission" date="2024-02" db="EMBL/GenBank/DDBJ databases">
        <title>Bacteria isolated from the canopy kelp, Nereocystis luetkeana.</title>
        <authorList>
            <person name="Pfister C.A."/>
            <person name="Younker I.T."/>
            <person name="Light S.H."/>
        </authorList>
    </citation>
    <scope>NUCLEOTIDE SEQUENCE [LARGE SCALE GENOMIC DNA]</scope>
    <source>
        <strain evidence="1 2">TI.2.07</strain>
    </source>
</reference>
<evidence type="ECO:0000313" key="2">
    <source>
        <dbReference type="Proteomes" id="UP001366060"/>
    </source>
</evidence>
<gene>
    <name evidence="1" type="ORF">V6255_12955</name>
</gene>